<sequence length="74" mass="8459">MWYPLLASHLCYKLYIRTRLTYAAPSWYALINEAGRRLSTSMYTRRRSAIPTSEGNRAIPTALPDAKGLPRDLT</sequence>
<evidence type="ECO:0000256" key="1">
    <source>
        <dbReference type="SAM" id="MobiDB-lite"/>
    </source>
</evidence>
<comment type="caution">
    <text evidence="2">The sequence shown here is derived from an EMBL/GenBank/DDBJ whole genome shotgun (WGS) entry which is preliminary data.</text>
</comment>
<gene>
    <name evidence="2" type="primary">jg6426</name>
    <name evidence="2" type="ORF">PAEG_LOCUS22530</name>
</gene>
<dbReference type="OrthoDB" id="412981at2759"/>
<name>A0A8S4S5G3_9NEOP</name>
<reference evidence="2" key="1">
    <citation type="submission" date="2022-03" db="EMBL/GenBank/DDBJ databases">
        <authorList>
            <person name="Lindestad O."/>
        </authorList>
    </citation>
    <scope>NUCLEOTIDE SEQUENCE</scope>
</reference>
<dbReference type="AlphaFoldDB" id="A0A8S4S5G3"/>
<keyword evidence="3" id="KW-1185">Reference proteome</keyword>
<dbReference type="EMBL" id="CAKXAJ010026057">
    <property type="protein sequence ID" value="CAH2253478.1"/>
    <property type="molecule type" value="Genomic_DNA"/>
</dbReference>
<organism evidence="2 3">
    <name type="scientific">Pararge aegeria aegeria</name>
    <dbReference type="NCBI Taxonomy" id="348720"/>
    <lineage>
        <taxon>Eukaryota</taxon>
        <taxon>Metazoa</taxon>
        <taxon>Ecdysozoa</taxon>
        <taxon>Arthropoda</taxon>
        <taxon>Hexapoda</taxon>
        <taxon>Insecta</taxon>
        <taxon>Pterygota</taxon>
        <taxon>Neoptera</taxon>
        <taxon>Endopterygota</taxon>
        <taxon>Lepidoptera</taxon>
        <taxon>Glossata</taxon>
        <taxon>Ditrysia</taxon>
        <taxon>Papilionoidea</taxon>
        <taxon>Nymphalidae</taxon>
        <taxon>Satyrinae</taxon>
        <taxon>Satyrini</taxon>
        <taxon>Parargina</taxon>
        <taxon>Pararge</taxon>
    </lineage>
</organism>
<evidence type="ECO:0000313" key="2">
    <source>
        <dbReference type="EMBL" id="CAH2253478.1"/>
    </source>
</evidence>
<feature type="region of interest" description="Disordered" evidence="1">
    <location>
        <begin position="50"/>
        <end position="74"/>
    </location>
</feature>
<protein>
    <submittedName>
        <fullName evidence="2">Jg6426 protein</fullName>
    </submittedName>
</protein>
<dbReference type="Proteomes" id="UP000838756">
    <property type="component" value="Unassembled WGS sequence"/>
</dbReference>
<accession>A0A8S4S5G3</accession>
<evidence type="ECO:0000313" key="3">
    <source>
        <dbReference type="Proteomes" id="UP000838756"/>
    </source>
</evidence>
<proteinExistence type="predicted"/>